<dbReference type="GO" id="GO:0045547">
    <property type="term" value="F:ditrans,polycis-polyprenyl diphosphate synthase [(2E,6E)-farnesyl diphosphate specific] activity"/>
    <property type="evidence" value="ECO:0007669"/>
    <property type="project" value="TreeGrafter"/>
</dbReference>
<dbReference type="Proteomes" id="UP000751190">
    <property type="component" value="Unassembled WGS sequence"/>
</dbReference>
<organism evidence="5 6">
    <name type="scientific">Diacronema lutheri</name>
    <name type="common">Unicellular marine alga</name>
    <name type="synonym">Monochrysis lutheri</name>
    <dbReference type="NCBI Taxonomy" id="2081491"/>
    <lineage>
        <taxon>Eukaryota</taxon>
        <taxon>Haptista</taxon>
        <taxon>Haptophyta</taxon>
        <taxon>Pavlovophyceae</taxon>
        <taxon>Pavlovales</taxon>
        <taxon>Pavlovaceae</taxon>
        <taxon>Diacronema</taxon>
    </lineage>
</organism>
<name>A0A8J5XH85_DIALT</name>
<evidence type="ECO:0000256" key="4">
    <source>
        <dbReference type="SAM" id="SignalP"/>
    </source>
</evidence>
<sequence length="348" mass="36867">MGVRGIVAQGLVVQEVSLLLALLLVPFASPLGAPCRAICASTRQVPHWPLRSWPGVRRSRSVVLAGDGHVNVARRHAGADGTPIPRHVAIIPDGNGRWASARGLPRSAGHAAGATAALRASLALFEAGVEVVSLFALSTENTSGRSTGEVEHILQLVAQLLTSQASTLVDRAVRVRIVSSPSCAPLLPRKLHAAIADLRARAERRGGAQADGYVLCIALGYGGMADLAQAAREIARKVATGALSADSVDEEMLGAHLATGGELAYGLSSEPHVRALPPVDLLIRTSGEQRLSNFLLWQSAYAELHFAQPLWPDFGRADLDAALRQFARADRRFGRVQPTSPETTECRV</sequence>
<feature type="chain" id="PRO_5035270286" description="Alkyl transferase" evidence="4">
    <location>
        <begin position="31"/>
        <end position="348"/>
    </location>
</feature>
<dbReference type="Pfam" id="PF01255">
    <property type="entry name" value="Prenyltransf"/>
    <property type="match status" value="1"/>
</dbReference>
<reference evidence="5" key="1">
    <citation type="submission" date="2021-05" db="EMBL/GenBank/DDBJ databases">
        <title>The genome of the haptophyte Pavlova lutheri (Diacronema luteri, Pavlovales) - a model for lipid biosynthesis in eukaryotic algae.</title>
        <authorList>
            <person name="Hulatt C.J."/>
            <person name="Posewitz M.C."/>
        </authorList>
    </citation>
    <scope>NUCLEOTIDE SEQUENCE</scope>
    <source>
        <strain evidence="5">NIVA-4/92</strain>
    </source>
</reference>
<dbReference type="SUPFAM" id="SSF64005">
    <property type="entry name" value="Undecaprenyl diphosphate synthase"/>
    <property type="match status" value="1"/>
</dbReference>
<dbReference type="InterPro" id="IPR036424">
    <property type="entry name" value="UPP_synth-like_sf"/>
</dbReference>
<protein>
    <recommendedName>
        <fullName evidence="3">Alkyl transferase</fullName>
        <ecNumber evidence="3">2.5.1.-</ecNumber>
    </recommendedName>
</protein>
<dbReference type="InterPro" id="IPR001441">
    <property type="entry name" value="UPP_synth-like"/>
</dbReference>
<accession>A0A8J5XH85</accession>
<evidence type="ECO:0000256" key="2">
    <source>
        <dbReference type="ARBA" id="ARBA00022679"/>
    </source>
</evidence>
<keyword evidence="4" id="KW-0732">Signal</keyword>
<comment type="caution">
    <text evidence="5">The sequence shown here is derived from an EMBL/GenBank/DDBJ whole genome shotgun (WGS) entry which is preliminary data.</text>
</comment>
<keyword evidence="6" id="KW-1185">Reference proteome</keyword>
<dbReference type="GO" id="GO:0016094">
    <property type="term" value="P:polyprenol biosynthetic process"/>
    <property type="evidence" value="ECO:0007669"/>
    <property type="project" value="TreeGrafter"/>
</dbReference>
<evidence type="ECO:0000256" key="3">
    <source>
        <dbReference type="RuleBase" id="RU363018"/>
    </source>
</evidence>
<dbReference type="PANTHER" id="PTHR10291:SF43">
    <property type="entry name" value="DEHYDRODOLICHYL DIPHOSPHATE SYNTHASE COMPLEX SUBUNIT DHDDS"/>
    <property type="match status" value="1"/>
</dbReference>
<dbReference type="OMA" id="YWPAFRE"/>
<evidence type="ECO:0000313" key="5">
    <source>
        <dbReference type="EMBL" id="KAG8468851.1"/>
    </source>
</evidence>
<dbReference type="PROSITE" id="PS01066">
    <property type="entry name" value="UPP_SYNTHASE"/>
    <property type="match status" value="1"/>
</dbReference>
<dbReference type="NCBIfam" id="TIGR00055">
    <property type="entry name" value="uppS"/>
    <property type="match status" value="1"/>
</dbReference>
<dbReference type="OrthoDB" id="4173905at2759"/>
<keyword evidence="2 3" id="KW-0808">Transferase</keyword>
<dbReference type="HAMAP" id="MF_01139">
    <property type="entry name" value="ISPT"/>
    <property type="match status" value="1"/>
</dbReference>
<gene>
    <name evidence="5" type="ORF">KFE25_007369</name>
</gene>
<dbReference type="PANTHER" id="PTHR10291">
    <property type="entry name" value="DEHYDRODOLICHYL DIPHOSPHATE SYNTHASE FAMILY MEMBER"/>
    <property type="match status" value="1"/>
</dbReference>
<feature type="signal peptide" evidence="4">
    <location>
        <begin position="1"/>
        <end position="30"/>
    </location>
</feature>
<proteinExistence type="inferred from homology"/>
<dbReference type="Gene3D" id="3.40.1180.10">
    <property type="entry name" value="Decaprenyl diphosphate synthase-like"/>
    <property type="match status" value="1"/>
</dbReference>
<dbReference type="EMBL" id="JAGTXO010000003">
    <property type="protein sequence ID" value="KAG8468851.1"/>
    <property type="molecule type" value="Genomic_DNA"/>
</dbReference>
<dbReference type="CDD" id="cd00475">
    <property type="entry name" value="Cis_IPPS"/>
    <property type="match status" value="1"/>
</dbReference>
<dbReference type="InterPro" id="IPR018520">
    <property type="entry name" value="UPP_synth-like_CS"/>
</dbReference>
<evidence type="ECO:0000256" key="1">
    <source>
        <dbReference type="ARBA" id="ARBA00005432"/>
    </source>
</evidence>
<evidence type="ECO:0000313" key="6">
    <source>
        <dbReference type="Proteomes" id="UP000751190"/>
    </source>
</evidence>
<dbReference type="EC" id="2.5.1.-" evidence="3"/>
<comment type="similarity">
    <text evidence="1 3">Belongs to the UPP synthase family.</text>
</comment>
<dbReference type="AlphaFoldDB" id="A0A8J5XH85"/>